<evidence type="ECO:0000313" key="2">
    <source>
        <dbReference type="Proteomes" id="UP000290287"/>
    </source>
</evidence>
<protein>
    <submittedName>
        <fullName evidence="1">Uncharacterized protein</fullName>
    </submittedName>
</protein>
<dbReference type="EMBL" id="PEIB01000003">
    <property type="protein sequence ID" value="RXJ74224.1"/>
    <property type="molecule type" value="Genomic_DNA"/>
</dbReference>
<keyword evidence="2" id="KW-1185">Reference proteome</keyword>
<comment type="caution">
    <text evidence="1">The sequence shown here is derived from an EMBL/GenBank/DDBJ whole genome shotgun (WGS) entry which is preliminary data.</text>
</comment>
<dbReference type="AlphaFoldDB" id="A0A4Q0YVH6"/>
<accession>A0A4Q0YVH6</accession>
<sequence>MRNKKLGQDTSEKQSKKFNFTYVPVVANGAALKNDAVKAVHEAYKNGGDSTSKLHNLVKNSKNDLSDLLTVMRKGNDQDWIDGEVDGMPARYIQDGDCYCSFVTSKLDDELAKVVGADKVHHNRVIHVQFSSSSGLTWYQKYLIEGGVDLGLSIAAEKLLLAGAKMFINKMSRLFANDRIQPGMREIELQNIVHEDLHAPQGLEAIEPDQGALQDLYQELDVAGIEIEFDLEETLMAQLLNGAAFGGELIVVAVIAIVIDLLINQLFKEYHFSFEVYNITSKPLTDLGFPYMDNVDKSAAKGTSTNVLGPATIGNPQCSPIPGFKTNEPIISIASYYMVNDSTFFEGLGMIFNANLDIKNISNVCAVADIPRFSDNSISALFNVDKEKFESTYKHQEGANKVLRVEKNCDDFSVVMTMSKLSGADENSYCSNLFITDNNTMNDLLAYIEKTEEKEPVT</sequence>
<evidence type="ECO:0000313" key="1">
    <source>
        <dbReference type="EMBL" id="RXJ74224.1"/>
    </source>
</evidence>
<dbReference type="Proteomes" id="UP000290287">
    <property type="component" value="Unassembled WGS sequence"/>
</dbReference>
<gene>
    <name evidence="1" type="ORF">CS022_03920</name>
</gene>
<reference evidence="1 2" key="1">
    <citation type="submission" date="2017-10" db="EMBL/GenBank/DDBJ databases">
        <title>Nyctiphanis sp. nov., isolated from the stomach of the euphausiid Nyctiphanes simplex (Hansen, 1911) in the Gulf of California.</title>
        <authorList>
            <person name="Gomez-Gil B."/>
            <person name="Aguilar-Mendez M."/>
            <person name="Lopez-Cortes A."/>
            <person name="Gomez-Gutierrez J."/>
            <person name="Roque A."/>
            <person name="Lang E."/>
            <person name="Gonzalez-Castillo A."/>
        </authorList>
    </citation>
    <scope>NUCLEOTIDE SEQUENCE [LARGE SCALE GENOMIC DNA]</scope>
    <source>
        <strain evidence="1 2">CAIM 600</strain>
    </source>
</reference>
<proteinExistence type="predicted"/>
<organism evidence="1 2">
    <name type="scientific">Veronia nyctiphanis</name>
    <dbReference type="NCBI Taxonomy" id="1278244"/>
    <lineage>
        <taxon>Bacteria</taxon>
        <taxon>Pseudomonadati</taxon>
        <taxon>Pseudomonadota</taxon>
        <taxon>Gammaproteobacteria</taxon>
        <taxon>Vibrionales</taxon>
        <taxon>Vibrionaceae</taxon>
        <taxon>Veronia</taxon>
    </lineage>
</organism>
<name>A0A4Q0YVH6_9GAMM</name>